<dbReference type="SMART" id="SM00448">
    <property type="entry name" value="REC"/>
    <property type="match status" value="1"/>
</dbReference>
<feature type="coiled-coil region" evidence="5">
    <location>
        <begin position="130"/>
        <end position="164"/>
    </location>
</feature>
<evidence type="ECO:0000256" key="5">
    <source>
        <dbReference type="SAM" id="Coils"/>
    </source>
</evidence>
<dbReference type="OrthoDB" id="447151at2"/>
<evidence type="ECO:0000259" key="7">
    <source>
        <dbReference type="PROSITE" id="PS50112"/>
    </source>
</evidence>
<dbReference type="Gene3D" id="3.30.450.20">
    <property type="entry name" value="PAS domain"/>
    <property type="match status" value="1"/>
</dbReference>
<dbReference type="GO" id="GO:0006355">
    <property type="term" value="P:regulation of DNA-templated transcription"/>
    <property type="evidence" value="ECO:0007669"/>
    <property type="project" value="InterPro"/>
</dbReference>
<evidence type="ECO:0000256" key="2">
    <source>
        <dbReference type="ARBA" id="ARBA00022777"/>
    </source>
</evidence>
<dbReference type="SUPFAM" id="SSF55785">
    <property type="entry name" value="PYP-like sensor domain (PAS domain)"/>
    <property type="match status" value="1"/>
</dbReference>
<dbReference type="Pfam" id="PF00989">
    <property type="entry name" value="PAS"/>
    <property type="match status" value="1"/>
</dbReference>
<organism evidence="8 9">
    <name type="scientific">Scytonema hofmannii PCC 7110</name>
    <dbReference type="NCBI Taxonomy" id="128403"/>
    <lineage>
        <taxon>Bacteria</taxon>
        <taxon>Bacillati</taxon>
        <taxon>Cyanobacteriota</taxon>
        <taxon>Cyanophyceae</taxon>
        <taxon>Nostocales</taxon>
        <taxon>Scytonemataceae</taxon>
        <taxon>Scytonema</taxon>
    </lineage>
</organism>
<dbReference type="PANTHER" id="PTHR24421">
    <property type="entry name" value="NITRATE/NITRITE SENSOR PROTEIN NARX-RELATED"/>
    <property type="match status" value="1"/>
</dbReference>
<dbReference type="InterPro" id="IPR036890">
    <property type="entry name" value="HATPase_C_sf"/>
</dbReference>
<keyword evidence="5" id="KW-0175">Coiled coil</keyword>
<dbReference type="RefSeq" id="WP_017743976.1">
    <property type="nucleotide sequence ID" value="NZ_KQ976354.1"/>
</dbReference>
<evidence type="ECO:0000256" key="4">
    <source>
        <dbReference type="PROSITE-ProRule" id="PRU00169"/>
    </source>
</evidence>
<dbReference type="GO" id="GO:0000155">
    <property type="term" value="F:phosphorelay sensor kinase activity"/>
    <property type="evidence" value="ECO:0007669"/>
    <property type="project" value="InterPro"/>
</dbReference>
<dbReference type="InterPro" id="IPR011006">
    <property type="entry name" value="CheY-like_superfamily"/>
</dbReference>
<dbReference type="Proteomes" id="UP000076925">
    <property type="component" value="Unassembled WGS sequence"/>
</dbReference>
<evidence type="ECO:0000313" key="9">
    <source>
        <dbReference type="Proteomes" id="UP000076925"/>
    </source>
</evidence>
<dbReference type="InterPro" id="IPR035965">
    <property type="entry name" value="PAS-like_dom_sf"/>
</dbReference>
<dbReference type="GO" id="GO:0016020">
    <property type="term" value="C:membrane"/>
    <property type="evidence" value="ECO:0007669"/>
    <property type="project" value="InterPro"/>
</dbReference>
<dbReference type="SMART" id="SM00387">
    <property type="entry name" value="HATPase_c"/>
    <property type="match status" value="1"/>
</dbReference>
<comment type="caution">
    <text evidence="8">The sequence shown here is derived from an EMBL/GenBank/DDBJ whole genome shotgun (WGS) entry which is preliminary data.</text>
</comment>
<keyword evidence="3" id="KW-0902">Two-component regulatory system</keyword>
<dbReference type="CDD" id="cd16917">
    <property type="entry name" value="HATPase_UhpB-NarQ-NarX-like"/>
    <property type="match status" value="1"/>
</dbReference>
<gene>
    <name evidence="8" type="ORF">WA1_10570</name>
</gene>
<dbReference type="InterPro" id="IPR013767">
    <property type="entry name" value="PAS_fold"/>
</dbReference>
<dbReference type="SUPFAM" id="SSF55874">
    <property type="entry name" value="ATPase domain of HSP90 chaperone/DNA topoisomerase II/histidine kinase"/>
    <property type="match status" value="1"/>
</dbReference>
<dbReference type="CDD" id="cd19920">
    <property type="entry name" value="REC_PA4781-like"/>
    <property type="match status" value="1"/>
</dbReference>
<keyword evidence="4" id="KW-0597">Phosphoprotein</keyword>
<dbReference type="SUPFAM" id="SSF52172">
    <property type="entry name" value="CheY-like"/>
    <property type="match status" value="1"/>
</dbReference>
<dbReference type="InterPro" id="IPR050482">
    <property type="entry name" value="Sensor_HK_TwoCompSys"/>
</dbReference>
<dbReference type="InterPro" id="IPR001789">
    <property type="entry name" value="Sig_transdc_resp-reg_receiver"/>
</dbReference>
<evidence type="ECO:0000256" key="1">
    <source>
        <dbReference type="ARBA" id="ARBA00022679"/>
    </source>
</evidence>
<proteinExistence type="predicted"/>
<dbReference type="Pfam" id="PF02518">
    <property type="entry name" value="HATPase_c"/>
    <property type="match status" value="1"/>
</dbReference>
<dbReference type="Gene3D" id="3.40.50.2300">
    <property type="match status" value="1"/>
</dbReference>
<reference evidence="8 9" key="1">
    <citation type="journal article" date="2013" name="Genome Biol. Evol.">
        <title>Genomes of Stigonematalean cyanobacteria (subsection V) and the evolution of oxygenic photosynthesis from prokaryotes to plastids.</title>
        <authorList>
            <person name="Dagan T."/>
            <person name="Roettger M."/>
            <person name="Stucken K."/>
            <person name="Landan G."/>
            <person name="Koch R."/>
            <person name="Major P."/>
            <person name="Gould S.B."/>
            <person name="Goremykin V.V."/>
            <person name="Rippka R."/>
            <person name="Tandeau de Marsac N."/>
            <person name="Gugger M."/>
            <person name="Lockhart P.J."/>
            <person name="Allen J.F."/>
            <person name="Brune I."/>
            <person name="Maus I."/>
            <person name="Puhler A."/>
            <person name="Martin W.F."/>
        </authorList>
    </citation>
    <scope>NUCLEOTIDE SEQUENCE [LARGE SCALE GENOMIC DNA]</scope>
    <source>
        <strain evidence="8 9">PCC 7110</strain>
    </source>
</reference>
<dbReference type="InterPro" id="IPR003594">
    <property type="entry name" value="HATPase_dom"/>
</dbReference>
<feature type="domain" description="PAS" evidence="7">
    <location>
        <begin position="161"/>
        <end position="203"/>
    </location>
</feature>
<name>A0A139XFP9_9CYAN</name>
<feature type="domain" description="Response regulatory" evidence="6">
    <location>
        <begin position="12"/>
        <end position="128"/>
    </location>
</feature>
<keyword evidence="2 8" id="KW-0418">Kinase</keyword>
<dbReference type="GO" id="GO:0046983">
    <property type="term" value="F:protein dimerization activity"/>
    <property type="evidence" value="ECO:0007669"/>
    <property type="project" value="InterPro"/>
</dbReference>
<dbReference type="InterPro" id="IPR011712">
    <property type="entry name" value="Sig_transdc_His_kin_sub3_dim/P"/>
</dbReference>
<dbReference type="PROSITE" id="PS50112">
    <property type="entry name" value="PAS"/>
    <property type="match status" value="1"/>
</dbReference>
<dbReference type="STRING" id="128403.WA1_10570"/>
<dbReference type="SMART" id="SM00091">
    <property type="entry name" value="PAS"/>
    <property type="match status" value="1"/>
</dbReference>
<dbReference type="NCBIfam" id="TIGR00229">
    <property type="entry name" value="sensory_box"/>
    <property type="match status" value="1"/>
</dbReference>
<dbReference type="AlphaFoldDB" id="A0A139XFP9"/>
<dbReference type="Gene3D" id="1.20.5.1930">
    <property type="match status" value="1"/>
</dbReference>
<dbReference type="Pfam" id="PF00072">
    <property type="entry name" value="Response_reg"/>
    <property type="match status" value="1"/>
</dbReference>
<keyword evidence="1" id="KW-0808">Transferase</keyword>
<evidence type="ECO:0000259" key="6">
    <source>
        <dbReference type="PROSITE" id="PS50110"/>
    </source>
</evidence>
<keyword evidence="9" id="KW-1185">Reference proteome</keyword>
<protein>
    <submittedName>
        <fullName evidence="8">Histidine kinase</fullName>
    </submittedName>
</protein>
<dbReference type="EMBL" id="ANNX02000013">
    <property type="protein sequence ID" value="KYC43501.1"/>
    <property type="molecule type" value="Genomic_DNA"/>
</dbReference>
<dbReference type="CDD" id="cd00130">
    <property type="entry name" value="PAS"/>
    <property type="match status" value="1"/>
</dbReference>
<dbReference type="Pfam" id="PF07730">
    <property type="entry name" value="HisKA_3"/>
    <property type="match status" value="1"/>
</dbReference>
<feature type="modified residue" description="4-aspartylphosphate" evidence="4">
    <location>
        <position position="61"/>
    </location>
</feature>
<evidence type="ECO:0000313" key="8">
    <source>
        <dbReference type="EMBL" id="KYC43501.1"/>
    </source>
</evidence>
<accession>A0A139XFP9</accession>
<dbReference type="InterPro" id="IPR000014">
    <property type="entry name" value="PAS"/>
</dbReference>
<dbReference type="PANTHER" id="PTHR24421:SF62">
    <property type="entry name" value="SENSORY TRANSDUCTION HISTIDINE KINASE"/>
    <property type="match status" value="1"/>
</dbReference>
<sequence length="479" mass="54510">MNVVKNFLDKGTILIVDDTPDNLNLLSSILSKAGYKVHPAPSSKLALRFIQSNLPDLILLDIMMPGMDGYEVCNRLKASPRTQDIPIIFISALHEILDKVKAFSLGGVDYIIKPFEEREVLARVENQLRLRRLSKELLEQNLRLTAELEERKRVEEDLRHQKELLQTIFDYIPVMLTLYDNEGRFHLVNREFQRLLGKSQEEIQKIDILEEFFPDPKIRALALEHMIAATGRWQDFKIKIRVGHYIETSWANIRLNNDTIIGIGQDITERKQAEEASVLEERNRMAREIHDTLAQAFTGIIVHLGAASRVMESVSEEAREHIKTVHDLARGGLTEARRSVEALRPHLLENGDLCSALNHLTMQMQSYSNTCIIWEVTGEVYPLRSDIENNLLRIGQEALTNAVKYGEASEIRVEMIYEKTRCLLRIQDNGRGFDADSPSVTNGYGLLGMRERAINIGAELTIRSHPGEGTEVVVIVSDQ</sequence>
<evidence type="ECO:0000256" key="3">
    <source>
        <dbReference type="ARBA" id="ARBA00023012"/>
    </source>
</evidence>
<dbReference type="PROSITE" id="PS50110">
    <property type="entry name" value="RESPONSE_REGULATORY"/>
    <property type="match status" value="1"/>
</dbReference>
<dbReference type="Gene3D" id="3.30.565.10">
    <property type="entry name" value="Histidine kinase-like ATPase, C-terminal domain"/>
    <property type="match status" value="1"/>
</dbReference>